<reference evidence="2 3" key="1">
    <citation type="journal article" date="2013" name="Genome Announc.">
        <title>Genome Sequence of the Obligate Gammaproteobacterial Methanotroph Methylomicrobium album Strain BG8.</title>
        <authorList>
            <person name="Kits K.D."/>
            <person name="Kalyuzhnaya M.G."/>
            <person name="Klotz M.G."/>
            <person name="Jetten M.S."/>
            <person name="Op den Camp H.J."/>
            <person name="Vuilleumier S."/>
            <person name="Bringel F."/>
            <person name="Dispirito A.A."/>
            <person name="Murrell J.C."/>
            <person name="Bruce D."/>
            <person name="Cheng J.F."/>
            <person name="Copeland A."/>
            <person name="Goodwin L."/>
            <person name="Hauser L."/>
            <person name="Lajus A."/>
            <person name="Land M.L."/>
            <person name="Lapidus A."/>
            <person name="Lucas S."/>
            <person name="Medigue C."/>
            <person name="Pitluck S."/>
            <person name="Woyke T."/>
            <person name="Zeytun A."/>
            <person name="Stein L.Y."/>
        </authorList>
    </citation>
    <scope>NUCLEOTIDE SEQUENCE [LARGE SCALE GENOMIC DNA]</scope>
    <source>
        <strain evidence="2 3">BG8</strain>
        <plasmid evidence="2">pMETAL01</plasmid>
    </source>
</reference>
<dbReference type="Proteomes" id="UP000005090">
    <property type="component" value="Plasmid pMETAL01"/>
</dbReference>
<dbReference type="RefSeq" id="WP_005375198.1">
    <property type="nucleotide sequence ID" value="NZ_CM001476.1"/>
</dbReference>
<feature type="region of interest" description="Disordered" evidence="1">
    <location>
        <begin position="1"/>
        <end position="47"/>
    </location>
</feature>
<dbReference type="AlphaFoldDB" id="H8GRJ8"/>
<evidence type="ECO:0000313" key="2">
    <source>
        <dbReference type="EMBL" id="EIC27840.1"/>
    </source>
</evidence>
<name>H8GRJ8_METAL</name>
<geneLocation type="plasmid" evidence="2 3">
    <name>pMETAL01</name>
</geneLocation>
<organism evidence="2 3">
    <name type="scientific">Methylomicrobium album BG8</name>
    <dbReference type="NCBI Taxonomy" id="686340"/>
    <lineage>
        <taxon>Bacteria</taxon>
        <taxon>Pseudomonadati</taxon>
        <taxon>Pseudomonadota</taxon>
        <taxon>Gammaproteobacteria</taxon>
        <taxon>Methylococcales</taxon>
        <taxon>Methylococcaceae</taxon>
        <taxon>Methylomicrobium</taxon>
    </lineage>
</organism>
<keyword evidence="3" id="KW-1185">Reference proteome</keyword>
<protein>
    <submittedName>
        <fullName evidence="2">Uncharacterized protein</fullName>
    </submittedName>
</protein>
<dbReference type="HOGENOM" id="CLU_2317032_0_0_6"/>
<keyword evidence="2" id="KW-0614">Plasmid</keyword>
<dbReference type="EMBL" id="CM001476">
    <property type="protein sequence ID" value="EIC27840.1"/>
    <property type="molecule type" value="Genomic_DNA"/>
</dbReference>
<accession>H8GRJ8</accession>
<proteinExistence type="predicted"/>
<gene>
    <name evidence="2" type="ORF">Metal_4009</name>
</gene>
<evidence type="ECO:0000256" key="1">
    <source>
        <dbReference type="SAM" id="MobiDB-lite"/>
    </source>
</evidence>
<sequence>MSNLKSRPPSKPKQDLDAFLTGAESGKKTTPTADRPQETYPWQEPGVRDDVTKSFNLRLPEPYLLKLRYIGEHTPDSMQQFCLRVLQEAIDGKINELTK</sequence>
<evidence type="ECO:0000313" key="3">
    <source>
        <dbReference type="Proteomes" id="UP000005090"/>
    </source>
</evidence>